<dbReference type="EMBL" id="CP065748">
    <property type="protein sequence ID" value="QPS83090.1"/>
    <property type="molecule type" value="Genomic_DNA"/>
</dbReference>
<dbReference type="KEGG" id="dla:I6G47_08455"/>
<keyword evidence="2" id="KW-1185">Reference proteome</keyword>
<dbReference type="AlphaFoldDB" id="A0A7T2YVT6"/>
<sequence>MNTTQKTVPWQGVNEVTIFEVGDPNESPWVLDKLTRNLAAIRGSNIDALEQAV</sequence>
<evidence type="ECO:0000313" key="2">
    <source>
        <dbReference type="Proteomes" id="UP000595064"/>
    </source>
</evidence>
<evidence type="ECO:0000313" key="1">
    <source>
        <dbReference type="EMBL" id="QPS83090.1"/>
    </source>
</evidence>
<organism evidence="1 2">
    <name type="scientific">Delftia lacustris</name>
    <dbReference type="NCBI Taxonomy" id="558537"/>
    <lineage>
        <taxon>Bacteria</taxon>
        <taxon>Pseudomonadati</taxon>
        <taxon>Pseudomonadota</taxon>
        <taxon>Betaproteobacteria</taxon>
        <taxon>Burkholderiales</taxon>
        <taxon>Comamonadaceae</taxon>
        <taxon>Delftia</taxon>
    </lineage>
</organism>
<dbReference type="RefSeq" id="WP_016452340.1">
    <property type="nucleotide sequence ID" value="NZ_CP065748.1"/>
</dbReference>
<dbReference type="Proteomes" id="UP000595064">
    <property type="component" value="Chromosome"/>
</dbReference>
<accession>A0A7T2YVT6</accession>
<name>A0A7T2YVT6_9BURK</name>
<protein>
    <submittedName>
        <fullName evidence="1">Uncharacterized protein</fullName>
    </submittedName>
</protein>
<reference evidence="1 2" key="1">
    <citation type="submission" date="2020-12" db="EMBL/GenBank/DDBJ databases">
        <title>FDA dAtabase for Regulatory Grade micrObial Sequences (FDA-ARGOS): Supporting development and validation of Infectious Disease Dx tests.</title>
        <authorList>
            <person name="Sproer C."/>
            <person name="Gronow S."/>
            <person name="Severitt S."/>
            <person name="Schroder I."/>
            <person name="Tallon L."/>
            <person name="Sadzewicz L."/>
            <person name="Zhao X."/>
            <person name="Boylan J."/>
            <person name="Ott S."/>
            <person name="Bowen H."/>
            <person name="Vavikolanu K."/>
            <person name="Mehta A."/>
            <person name="Aluvathingal J."/>
            <person name="Nadendla S."/>
            <person name="Lowell S."/>
            <person name="Myers T."/>
            <person name="Yan Y."/>
            <person name="Sichtig H."/>
        </authorList>
    </citation>
    <scope>NUCLEOTIDE SEQUENCE [LARGE SCALE GENOMIC DNA]</scope>
    <source>
        <strain evidence="1 2">FDAARGOS_890</strain>
    </source>
</reference>
<gene>
    <name evidence="1" type="ORF">I6G47_08455</name>
</gene>
<proteinExistence type="predicted"/>